<evidence type="ECO:0000256" key="2">
    <source>
        <dbReference type="ARBA" id="ARBA00022989"/>
    </source>
</evidence>
<dbReference type="InterPro" id="IPR007667">
    <property type="entry name" value="Hypoxia_induced_domain"/>
</dbReference>
<feature type="domain" description="HIG1" evidence="5">
    <location>
        <begin position="1"/>
        <end position="65"/>
    </location>
</feature>
<dbReference type="NCBIfam" id="NF033233">
    <property type="entry name" value="twin_helix"/>
    <property type="match status" value="1"/>
</dbReference>
<evidence type="ECO:0000259" key="5">
    <source>
        <dbReference type="PROSITE" id="PS51503"/>
    </source>
</evidence>
<evidence type="ECO:0000256" key="1">
    <source>
        <dbReference type="ARBA" id="ARBA00022692"/>
    </source>
</evidence>
<evidence type="ECO:0000256" key="4">
    <source>
        <dbReference type="SAM" id="Phobius"/>
    </source>
</evidence>
<proteinExistence type="predicted"/>
<accession>A0A7L9WSX1</accession>
<dbReference type="KEGG" id="pshq:F3W81_19500"/>
<dbReference type="AlphaFoldDB" id="A0A7L9WSX1"/>
<dbReference type="EMBL" id="CP045201">
    <property type="protein sequence ID" value="QOL82817.1"/>
    <property type="molecule type" value="Genomic_DNA"/>
</dbReference>
<dbReference type="Gene3D" id="6.10.140.1320">
    <property type="match status" value="1"/>
</dbReference>
<feature type="transmembrane region" description="Helical" evidence="4">
    <location>
        <begin position="41"/>
        <end position="61"/>
    </location>
</feature>
<dbReference type="Proteomes" id="UP000594118">
    <property type="component" value="Chromosome"/>
</dbReference>
<reference evidence="6 7" key="1">
    <citation type="submission" date="2019-10" db="EMBL/GenBank/DDBJ databases">
        <title>Pseudopuniceibacterium sp. HQ09 islated from Antarctica.</title>
        <authorList>
            <person name="Liao L."/>
            <person name="Su S."/>
            <person name="Chen B."/>
            <person name="Yu Y."/>
        </authorList>
    </citation>
    <scope>NUCLEOTIDE SEQUENCE [LARGE SCALE GENOMIC DNA]</scope>
    <source>
        <strain evidence="6 7">HQ09</strain>
    </source>
</reference>
<organism evidence="6 7">
    <name type="scientific">Pseudooceanicola spongiae</name>
    <dbReference type="NCBI Taxonomy" id="2613965"/>
    <lineage>
        <taxon>Bacteria</taxon>
        <taxon>Pseudomonadati</taxon>
        <taxon>Pseudomonadota</taxon>
        <taxon>Alphaproteobacteria</taxon>
        <taxon>Rhodobacterales</taxon>
        <taxon>Paracoccaceae</taxon>
        <taxon>Pseudooceanicola</taxon>
    </lineage>
</organism>
<protein>
    <submittedName>
        <fullName evidence="6">Twin transmembrane helix small protein</fullName>
    </submittedName>
</protein>
<keyword evidence="3 4" id="KW-0472">Membrane</keyword>
<name>A0A7L9WSX1_9RHOB</name>
<dbReference type="Pfam" id="PF04588">
    <property type="entry name" value="HIG_1_N"/>
    <property type="match status" value="1"/>
</dbReference>
<dbReference type="RefSeq" id="WP_193081166.1">
    <property type="nucleotide sequence ID" value="NZ_CP045201.1"/>
</dbReference>
<keyword evidence="1 4" id="KW-0812">Transmembrane</keyword>
<feature type="transmembrane region" description="Helical" evidence="4">
    <location>
        <begin position="6"/>
        <end position="29"/>
    </location>
</feature>
<gene>
    <name evidence="6" type="ORF">F3W81_19500</name>
</gene>
<evidence type="ECO:0000313" key="6">
    <source>
        <dbReference type="EMBL" id="QOL82817.1"/>
    </source>
</evidence>
<dbReference type="PROSITE" id="PS51503">
    <property type="entry name" value="HIG1"/>
    <property type="match status" value="1"/>
</dbReference>
<evidence type="ECO:0000256" key="3">
    <source>
        <dbReference type="ARBA" id="ARBA00023136"/>
    </source>
</evidence>
<keyword evidence="7" id="KW-1185">Reference proteome</keyword>
<evidence type="ECO:0000313" key="7">
    <source>
        <dbReference type="Proteomes" id="UP000594118"/>
    </source>
</evidence>
<keyword evidence="2 4" id="KW-1133">Transmembrane helix</keyword>
<sequence length="65" mass="6834">MGRDPVFLAAAAAVLLVALILALGIGNFAKGGDAKKSNKLMQWRIIAQFGAVVLIVLFVLIRRGG</sequence>